<dbReference type="Gene3D" id="2.60.120.560">
    <property type="entry name" value="Exo-inulinase, domain 1"/>
    <property type="match status" value="1"/>
</dbReference>
<name>A0A0S4LEK1_9BACT</name>
<organism evidence="1 2">
    <name type="scientific">Candidatus Nitrospira nitrosa</name>
    <dbReference type="NCBI Taxonomy" id="1742972"/>
    <lineage>
        <taxon>Bacteria</taxon>
        <taxon>Pseudomonadati</taxon>
        <taxon>Nitrospirota</taxon>
        <taxon>Nitrospiria</taxon>
        <taxon>Nitrospirales</taxon>
        <taxon>Nitrospiraceae</taxon>
        <taxon>Nitrospira</taxon>
    </lineage>
</organism>
<evidence type="ECO:0008006" key="3">
    <source>
        <dbReference type="Google" id="ProtNLM"/>
    </source>
</evidence>
<dbReference type="AlphaFoldDB" id="A0A0S4LEK1"/>
<protein>
    <recommendedName>
        <fullName evidence="3">3-keto-disaccharide hydrolase domain-containing protein</fullName>
    </recommendedName>
</protein>
<proteinExistence type="predicted"/>
<evidence type="ECO:0000313" key="2">
    <source>
        <dbReference type="Proteomes" id="UP000199032"/>
    </source>
</evidence>
<keyword evidence="2" id="KW-1185">Reference proteome</keyword>
<dbReference type="EMBL" id="CZQA01000008">
    <property type="protein sequence ID" value="CUS35310.1"/>
    <property type="molecule type" value="Genomic_DNA"/>
</dbReference>
<reference evidence="1 2" key="1">
    <citation type="submission" date="2015-10" db="EMBL/GenBank/DDBJ databases">
        <authorList>
            <person name="Gilbert D.G."/>
        </authorList>
    </citation>
    <scope>NUCLEOTIDE SEQUENCE [LARGE SCALE GENOMIC DNA]</scope>
    <source>
        <strain evidence="1">COMA1</strain>
    </source>
</reference>
<evidence type="ECO:0000313" key="1">
    <source>
        <dbReference type="EMBL" id="CUS35310.1"/>
    </source>
</evidence>
<gene>
    <name evidence="1" type="ORF">COMA1_20215</name>
</gene>
<dbReference type="Proteomes" id="UP000199032">
    <property type="component" value="Unassembled WGS sequence"/>
</dbReference>
<accession>A0A0S4LEK1</accession>
<sequence length="262" mass="28194">MVIRASHVGRGVLATLGLLLVAGAVFTMMGPSLSYGVQRETQEEKATNLKQQAKGGLFQQWAFDQEPIGGLPHGFVQAVFRDEPLAEWVVQRHPTAPSPPNVVAASSSCRQSCYQVLLAEGMQYEYPDVSVRLYASPGIAGSGGVVIGARDAKNFYGATVDLAAQQVRFVRLSSGVATVLGQAAVNLKSVDWHTLRVQRNTIISKDFIEVFVDGTLVLSVEDQAFGLGQVGFVVADKSTMLFDSFHAVPLFSHRPLSSPPAY</sequence>